<accession>A0A918DF74</accession>
<organism evidence="1 2">
    <name type="scientific">Bowmanella pacifica</name>
    <dbReference type="NCBI Taxonomy" id="502051"/>
    <lineage>
        <taxon>Bacteria</taxon>
        <taxon>Pseudomonadati</taxon>
        <taxon>Pseudomonadota</taxon>
        <taxon>Gammaproteobacteria</taxon>
        <taxon>Alteromonadales</taxon>
        <taxon>Alteromonadaceae</taxon>
        <taxon>Bowmanella</taxon>
    </lineage>
</organism>
<dbReference type="AlphaFoldDB" id="A0A918DF74"/>
<evidence type="ECO:0008006" key="3">
    <source>
        <dbReference type="Google" id="ProtNLM"/>
    </source>
</evidence>
<dbReference type="Proteomes" id="UP000606935">
    <property type="component" value="Unassembled WGS sequence"/>
</dbReference>
<evidence type="ECO:0000313" key="1">
    <source>
        <dbReference type="EMBL" id="GGO63435.1"/>
    </source>
</evidence>
<dbReference type="RefSeq" id="WP_188688570.1">
    <property type="nucleotide sequence ID" value="NZ_BMLS01000001.1"/>
</dbReference>
<comment type="caution">
    <text evidence="1">The sequence shown here is derived from an EMBL/GenBank/DDBJ whole genome shotgun (WGS) entry which is preliminary data.</text>
</comment>
<dbReference type="PANTHER" id="PTHR47017:SF1">
    <property type="entry name" value="ACYL-COA"/>
    <property type="match status" value="1"/>
</dbReference>
<reference evidence="1" key="2">
    <citation type="submission" date="2020-09" db="EMBL/GenBank/DDBJ databases">
        <authorList>
            <person name="Sun Q."/>
            <person name="Zhou Y."/>
        </authorList>
    </citation>
    <scope>NUCLEOTIDE SEQUENCE</scope>
    <source>
        <strain evidence="1">CGMCC 1.7086</strain>
    </source>
</reference>
<dbReference type="InterPro" id="IPR007434">
    <property type="entry name" value="FemAB-like"/>
</dbReference>
<name>A0A918DF74_9ALTE</name>
<sequence>MDLQFTFIDSLKRIQPADWQTLSQGAGPFLDYAFLTALETQHCVGGQSGWQPWHLQVEDKQGLVALLPLYKKWHSYGEYVFDFAWADAFARHGHDYYPKLVAGIPFTPVPGPRLLTRQDVRLEEIWPSVLKHLQLICQAQSLSSLHILFCQKTESDTLAELGVVQRHSVQFHWFNRGYTDFNDFVARFTSRKRKNLQKERRRLSDAGITFHRLTGSAISTEHIQAFYQCYRQTYLKRSGHNGYLNEALFEDLLRHMGEKLLLVQARRDGDMLASALFFFDQQGLYGRYWGCLNEIDGLHFEVCYYQGIEFCIEQQLAFFNPGTQGEHKIQRGFEPVICYSNHWLTSAQFYTAVKDFIVREKQYIFDYQKDTSTLLPFSQRGTE</sequence>
<keyword evidence="2" id="KW-1185">Reference proteome</keyword>
<protein>
    <recommendedName>
        <fullName evidence="3">GNAT family N-acetyltransferase</fullName>
    </recommendedName>
</protein>
<dbReference type="EMBL" id="BMLS01000001">
    <property type="protein sequence ID" value="GGO63435.1"/>
    <property type="molecule type" value="Genomic_DNA"/>
</dbReference>
<dbReference type="PANTHER" id="PTHR47017">
    <property type="entry name" value="ACYL-COA"/>
    <property type="match status" value="1"/>
</dbReference>
<proteinExistence type="predicted"/>
<dbReference type="Pfam" id="PF04339">
    <property type="entry name" value="FemAB_like"/>
    <property type="match status" value="1"/>
</dbReference>
<dbReference type="InterPro" id="IPR016181">
    <property type="entry name" value="Acyl_CoA_acyltransferase"/>
</dbReference>
<dbReference type="Gene3D" id="3.40.630.30">
    <property type="match status" value="1"/>
</dbReference>
<reference evidence="1" key="1">
    <citation type="journal article" date="2014" name="Int. J. Syst. Evol. Microbiol.">
        <title>Complete genome sequence of Corynebacterium casei LMG S-19264T (=DSM 44701T), isolated from a smear-ripened cheese.</title>
        <authorList>
            <consortium name="US DOE Joint Genome Institute (JGI-PGF)"/>
            <person name="Walter F."/>
            <person name="Albersmeier A."/>
            <person name="Kalinowski J."/>
            <person name="Ruckert C."/>
        </authorList>
    </citation>
    <scope>NUCLEOTIDE SEQUENCE</scope>
    <source>
        <strain evidence="1">CGMCC 1.7086</strain>
    </source>
</reference>
<evidence type="ECO:0000313" key="2">
    <source>
        <dbReference type="Proteomes" id="UP000606935"/>
    </source>
</evidence>
<gene>
    <name evidence="1" type="ORF">GCM10010982_00470</name>
</gene>
<dbReference type="SUPFAM" id="SSF55729">
    <property type="entry name" value="Acyl-CoA N-acyltransferases (Nat)"/>
    <property type="match status" value="1"/>
</dbReference>